<evidence type="ECO:0000259" key="4">
    <source>
        <dbReference type="Pfam" id="PF00254"/>
    </source>
</evidence>
<evidence type="ECO:0000256" key="3">
    <source>
        <dbReference type="ARBA" id="ARBA00023110"/>
    </source>
</evidence>
<evidence type="ECO:0000256" key="1">
    <source>
        <dbReference type="ARBA" id="ARBA00000971"/>
    </source>
</evidence>
<sequence>MKFNQLPVLLILTAMFVACIPDTESDYERIVERDNRLLQDYLERNGINAIESPLGFYYQKTQSSDTGNQIVNNDIVGVYYEIRTTNGQMIETYMDESKLPRLYKHTDGGLIPRVINFASGIAKEGETLRLFSPSYLAYSEYSFEQLISEGANLAITVKYARVYSESAVKTLERQIIEDYIEDNGIEGFEMLSSGIFIKVTGAGEGELVSKANDNVVFDFELKQLGESTVISKSNENSPLTTRIGAQGNLKFLDVALRDVKVGQEVEVFVPSHEGFGGSTQIFPFAIRRDLFSRNAISIAARPFEPIHFKAKIKEIK</sequence>
<keyword evidence="6" id="KW-1185">Reference proteome</keyword>
<keyword evidence="3" id="KW-0697">Rotamase</keyword>
<feature type="domain" description="PPIase FKBP-type" evidence="4">
    <location>
        <begin position="209"/>
        <end position="278"/>
    </location>
</feature>
<dbReference type="RefSeq" id="WP_241347153.1">
    <property type="nucleotide sequence ID" value="NZ_JAKZGP010000008.1"/>
</dbReference>
<dbReference type="InterPro" id="IPR046357">
    <property type="entry name" value="PPIase_dom_sf"/>
</dbReference>
<reference evidence="5" key="1">
    <citation type="submission" date="2022-03" db="EMBL/GenBank/DDBJ databases">
        <title>De novo assembled genomes of Belliella spp. (Cyclobacteriaceae) strains.</title>
        <authorList>
            <person name="Szabo A."/>
            <person name="Korponai K."/>
            <person name="Felfoldi T."/>
        </authorList>
    </citation>
    <scope>NUCLEOTIDE SEQUENCE</scope>
    <source>
        <strain evidence="5">DSM 111904</strain>
    </source>
</reference>
<dbReference type="Gene3D" id="3.10.50.40">
    <property type="match status" value="2"/>
</dbReference>
<dbReference type="Pfam" id="PF00254">
    <property type="entry name" value="FKBP_C"/>
    <property type="match status" value="1"/>
</dbReference>
<accession>A0ABS9UX87</accession>
<dbReference type="EMBL" id="JAKZGP010000008">
    <property type="protein sequence ID" value="MCH7408791.1"/>
    <property type="molecule type" value="Genomic_DNA"/>
</dbReference>
<comment type="catalytic activity">
    <reaction evidence="1">
        <text>[protein]-peptidylproline (omega=180) = [protein]-peptidylproline (omega=0)</text>
        <dbReference type="Rhea" id="RHEA:16237"/>
        <dbReference type="Rhea" id="RHEA-COMP:10747"/>
        <dbReference type="Rhea" id="RHEA-COMP:10748"/>
        <dbReference type="ChEBI" id="CHEBI:83833"/>
        <dbReference type="ChEBI" id="CHEBI:83834"/>
        <dbReference type="EC" id="5.2.1.8"/>
    </reaction>
</comment>
<gene>
    <name evidence="5" type="ORF">MM239_05245</name>
</gene>
<dbReference type="Proteomes" id="UP001165489">
    <property type="component" value="Unassembled WGS sequence"/>
</dbReference>
<keyword evidence="5" id="KW-0413">Isomerase</keyword>
<dbReference type="InterPro" id="IPR001179">
    <property type="entry name" value="PPIase_FKBP_dom"/>
</dbReference>
<name>A0ABS9UX87_9BACT</name>
<evidence type="ECO:0000256" key="2">
    <source>
        <dbReference type="ARBA" id="ARBA00013194"/>
    </source>
</evidence>
<dbReference type="GO" id="GO:0016853">
    <property type="term" value="F:isomerase activity"/>
    <property type="evidence" value="ECO:0007669"/>
    <property type="project" value="UniProtKB-KW"/>
</dbReference>
<proteinExistence type="predicted"/>
<dbReference type="SUPFAM" id="SSF54534">
    <property type="entry name" value="FKBP-like"/>
    <property type="match status" value="2"/>
</dbReference>
<dbReference type="EC" id="5.2.1.8" evidence="2"/>
<evidence type="ECO:0000313" key="6">
    <source>
        <dbReference type="Proteomes" id="UP001165489"/>
    </source>
</evidence>
<protein>
    <recommendedName>
        <fullName evidence="2">peptidylprolyl isomerase</fullName>
        <ecNumber evidence="2">5.2.1.8</ecNumber>
    </recommendedName>
</protein>
<comment type="caution">
    <text evidence="5">The sequence shown here is derived from an EMBL/GenBank/DDBJ whole genome shotgun (WGS) entry which is preliminary data.</text>
</comment>
<evidence type="ECO:0000313" key="5">
    <source>
        <dbReference type="EMBL" id="MCH7408791.1"/>
    </source>
</evidence>
<dbReference type="PROSITE" id="PS51257">
    <property type="entry name" value="PROKAR_LIPOPROTEIN"/>
    <property type="match status" value="1"/>
</dbReference>
<organism evidence="5 6">
    <name type="scientific">Belliella filtrata</name>
    <dbReference type="NCBI Taxonomy" id="2923435"/>
    <lineage>
        <taxon>Bacteria</taxon>
        <taxon>Pseudomonadati</taxon>
        <taxon>Bacteroidota</taxon>
        <taxon>Cytophagia</taxon>
        <taxon>Cytophagales</taxon>
        <taxon>Cyclobacteriaceae</taxon>
        <taxon>Belliella</taxon>
    </lineage>
</organism>